<dbReference type="RefSeq" id="WP_036953878.1">
    <property type="nucleotide sequence ID" value="NZ_CAMAPB010000030.1"/>
</dbReference>
<dbReference type="SMART" id="SM00702">
    <property type="entry name" value="P4Hc"/>
    <property type="match status" value="1"/>
</dbReference>
<evidence type="ECO:0000256" key="1">
    <source>
        <dbReference type="ARBA" id="ARBA00001961"/>
    </source>
</evidence>
<dbReference type="GO" id="GO:0005737">
    <property type="term" value="C:cytoplasm"/>
    <property type="evidence" value="ECO:0007669"/>
    <property type="project" value="TreeGrafter"/>
</dbReference>
<dbReference type="Pfam" id="PF13661">
    <property type="entry name" value="2OG-FeII_Oxy_4"/>
    <property type="match status" value="1"/>
</dbReference>
<accession>A0A9W4QZM1</accession>
<keyword evidence="3" id="KW-0847">Vitamin C</keyword>
<evidence type="ECO:0000256" key="6">
    <source>
        <dbReference type="ARBA" id="ARBA00023004"/>
    </source>
</evidence>
<dbReference type="GO" id="GO:0031543">
    <property type="term" value="F:peptidyl-proline dioxygenase activity"/>
    <property type="evidence" value="ECO:0007669"/>
    <property type="project" value="TreeGrafter"/>
</dbReference>
<dbReference type="GO" id="GO:0031418">
    <property type="term" value="F:L-ascorbic acid binding"/>
    <property type="evidence" value="ECO:0007669"/>
    <property type="project" value="UniProtKB-KW"/>
</dbReference>
<sequence>MIQLNKNIDVVNLHREYSKNKRIMVDSVLEFDGFSKITEKLKHNIPYLNAYSLNGQYIQSSDDELKNMSPNKMRALQQTIYENASKGVGFFYGRYEITQNEKDELLKELFNYLNGQEVLKLISDVTGVKGLKSASVQLTRYVPGNFLTRHNDVLPTKQRAIAFVFGFTPQWHPDWGGLLHFYEMDGKLTETFMPKSNVLSLFDVQLPHSVSYVTPFARAARYSITGWFNLK</sequence>
<dbReference type="AlphaFoldDB" id="A0A9W4QZM1"/>
<evidence type="ECO:0000256" key="2">
    <source>
        <dbReference type="ARBA" id="ARBA00022723"/>
    </source>
</evidence>
<dbReference type="GO" id="GO:0005506">
    <property type="term" value="F:iron ion binding"/>
    <property type="evidence" value="ECO:0007669"/>
    <property type="project" value="InterPro"/>
</dbReference>
<keyword evidence="6" id="KW-0408">Iron</keyword>
<dbReference type="InterPro" id="IPR039558">
    <property type="entry name" value="TPA1/OFD1_N"/>
</dbReference>
<evidence type="ECO:0000256" key="5">
    <source>
        <dbReference type="ARBA" id="ARBA00023002"/>
    </source>
</evidence>
<evidence type="ECO:0000313" key="8">
    <source>
        <dbReference type="EMBL" id="CAH9060087.1"/>
    </source>
</evidence>
<keyword evidence="5" id="KW-0560">Oxidoreductase</keyword>
<dbReference type="PROSITE" id="PS51471">
    <property type="entry name" value="FE2OG_OXY"/>
    <property type="match status" value="1"/>
</dbReference>
<proteinExistence type="predicted"/>
<keyword evidence="2" id="KW-0479">Metal-binding</keyword>
<protein>
    <recommendedName>
        <fullName evidence="7">Fe2OG dioxygenase domain-containing protein</fullName>
    </recommendedName>
</protein>
<evidence type="ECO:0000256" key="3">
    <source>
        <dbReference type="ARBA" id="ARBA00022896"/>
    </source>
</evidence>
<organism evidence="8 9">
    <name type="scientific">Pseudoalteromonas haloplanktis</name>
    <name type="common">Alteromonas haloplanktis</name>
    <dbReference type="NCBI Taxonomy" id="228"/>
    <lineage>
        <taxon>Bacteria</taxon>
        <taxon>Pseudomonadati</taxon>
        <taxon>Pseudomonadota</taxon>
        <taxon>Gammaproteobacteria</taxon>
        <taxon>Alteromonadales</taxon>
        <taxon>Pseudoalteromonadaceae</taxon>
        <taxon>Pseudoalteromonas</taxon>
    </lineage>
</organism>
<feature type="domain" description="Fe2OG dioxygenase" evidence="7">
    <location>
        <begin position="132"/>
        <end position="230"/>
    </location>
</feature>
<reference evidence="8" key="1">
    <citation type="submission" date="2022-07" db="EMBL/GenBank/DDBJ databases">
        <authorList>
            <person name="Criscuolo A."/>
        </authorList>
    </citation>
    <scope>NUCLEOTIDE SEQUENCE</scope>
    <source>
        <strain evidence="8">CIP103197</strain>
    </source>
</reference>
<dbReference type="InterPro" id="IPR051842">
    <property type="entry name" value="uS12_prolyl_hydroxylase"/>
</dbReference>
<dbReference type="Gene3D" id="2.60.120.620">
    <property type="entry name" value="q2cbj1_9rhob like domain"/>
    <property type="match status" value="1"/>
</dbReference>
<dbReference type="GO" id="GO:0006449">
    <property type="term" value="P:regulation of translational termination"/>
    <property type="evidence" value="ECO:0007669"/>
    <property type="project" value="TreeGrafter"/>
</dbReference>
<comment type="caution">
    <text evidence="8">The sequence shown here is derived from an EMBL/GenBank/DDBJ whole genome shotgun (WGS) entry which is preliminary data.</text>
</comment>
<comment type="cofactor">
    <cofactor evidence="1">
        <name>L-ascorbate</name>
        <dbReference type="ChEBI" id="CHEBI:38290"/>
    </cofactor>
</comment>
<dbReference type="Proteomes" id="UP001152447">
    <property type="component" value="Unassembled WGS sequence"/>
</dbReference>
<evidence type="ECO:0000256" key="4">
    <source>
        <dbReference type="ARBA" id="ARBA00022964"/>
    </source>
</evidence>
<dbReference type="InterPro" id="IPR005123">
    <property type="entry name" value="Oxoglu/Fe-dep_dioxygenase_dom"/>
</dbReference>
<dbReference type="PANTHER" id="PTHR12117">
    <property type="entry name" value="HISTONE ACETYLTRANSFERASE COMPLEX"/>
    <property type="match status" value="1"/>
</dbReference>
<evidence type="ECO:0000313" key="9">
    <source>
        <dbReference type="Proteomes" id="UP001152447"/>
    </source>
</evidence>
<dbReference type="InterPro" id="IPR006620">
    <property type="entry name" value="Pro_4_hyd_alph"/>
</dbReference>
<keyword evidence="4" id="KW-0223">Dioxygenase</keyword>
<evidence type="ECO:0000259" key="7">
    <source>
        <dbReference type="PROSITE" id="PS51471"/>
    </source>
</evidence>
<dbReference type="PANTHER" id="PTHR12117:SF0">
    <property type="entry name" value="PROLYL 3-HYDROXYLASE OGFOD1"/>
    <property type="match status" value="1"/>
</dbReference>
<keyword evidence="9" id="KW-1185">Reference proteome</keyword>
<name>A0A9W4QZM1_PSEHA</name>
<gene>
    <name evidence="8" type="ORF">PSEHALCIP103_02202</name>
</gene>
<dbReference type="EMBL" id="CAMAPB010000030">
    <property type="protein sequence ID" value="CAH9060087.1"/>
    <property type="molecule type" value="Genomic_DNA"/>
</dbReference>